<dbReference type="Pfam" id="PF01575">
    <property type="entry name" value="MaoC_dehydratas"/>
    <property type="match status" value="1"/>
</dbReference>
<feature type="domain" description="MaoC-like" evidence="1">
    <location>
        <begin position="155"/>
        <end position="268"/>
    </location>
</feature>
<protein>
    <submittedName>
        <fullName evidence="3">MaoC/PaaZ C-terminal domain-containing protein</fullName>
    </submittedName>
</protein>
<dbReference type="Gene3D" id="3.10.129.10">
    <property type="entry name" value="Hotdog Thioesterase"/>
    <property type="match status" value="1"/>
</dbReference>
<dbReference type="InterPro" id="IPR002539">
    <property type="entry name" value="MaoC-like_dom"/>
</dbReference>
<evidence type="ECO:0000259" key="1">
    <source>
        <dbReference type="Pfam" id="PF01575"/>
    </source>
</evidence>
<dbReference type="CDD" id="cd03448">
    <property type="entry name" value="HDE_HSD"/>
    <property type="match status" value="1"/>
</dbReference>
<dbReference type="Pfam" id="PF22622">
    <property type="entry name" value="MFE-2_hydrat-2_N"/>
    <property type="match status" value="1"/>
</dbReference>
<name>A0ABT8ZWZ2_9SPHN</name>
<evidence type="ECO:0000259" key="2">
    <source>
        <dbReference type="Pfam" id="PF22622"/>
    </source>
</evidence>
<dbReference type="PANTHER" id="PTHR13078">
    <property type="entry name" value="PEROXISOMAL MULTIFUNCTIONAL ENZYME TYPE 2-RELATED"/>
    <property type="match status" value="1"/>
</dbReference>
<organism evidence="3 4">
    <name type="scientific">Sphingomonas immobilis</name>
    <dbReference type="NCBI Taxonomy" id="3063997"/>
    <lineage>
        <taxon>Bacteria</taxon>
        <taxon>Pseudomonadati</taxon>
        <taxon>Pseudomonadota</taxon>
        <taxon>Alphaproteobacteria</taxon>
        <taxon>Sphingomonadales</taxon>
        <taxon>Sphingomonadaceae</taxon>
        <taxon>Sphingomonas</taxon>
    </lineage>
</organism>
<feature type="domain" description="Peroxisomal multifunctional enzyme type 2-like N-terminal" evidence="2">
    <location>
        <begin position="21"/>
        <end position="138"/>
    </location>
</feature>
<keyword evidence="4" id="KW-1185">Reference proteome</keyword>
<proteinExistence type="predicted"/>
<dbReference type="RefSeq" id="WP_304560565.1">
    <property type="nucleotide sequence ID" value="NZ_JAUQSZ010000004.1"/>
</dbReference>
<dbReference type="PANTHER" id="PTHR13078:SF56">
    <property type="entry name" value="PEROXISOMAL MULTIFUNCTIONAL ENZYME TYPE 2"/>
    <property type="match status" value="1"/>
</dbReference>
<sequence>MPLDPDIFLSHPPIETRQRITPNKVILYALGVGATELPFVYEDGLKALPGMAVIMAYPGFIWRDPKLGVDWKKILHGETSVTCHAPLPTSGELIGSSTFGPIFDKGAAKGAVVYQTREIHHEDGTHVATVRNATFLRGDGGYGGSSDGQPAPHAIPDRAPDIVHTLTTAENQALIYRLSGDMNPLHADPAVAQAAGFPRPILHGLCTFGIAGRSLLAALGDNAPERIKRIDARFSSPVFPGETIQTEIWREGDGTAAFRAKVVERDLVVLNNGYTEFQ</sequence>
<dbReference type="SUPFAM" id="SSF54637">
    <property type="entry name" value="Thioesterase/thiol ester dehydrase-isomerase"/>
    <property type="match status" value="2"/>
</dbReference>
<dbReference type="Proteomes" id="UP001176468">
    <property type="component" value="Unassembled WGS sequence"/>
</dbReference>
<reference evidence="3" key="1">
    <citation type="submission" date="2023-07" db="EMBL/GenBank/DDBJ databases">
        <authorList>
            <person name="Kim M.K."/>
        </authorList>
    </citation>
    <scope>NUCLEOTIDE SEQUENCE</scope>
    <source>
        <strain evidence="3">CA1-15</strain>
    </source>
</reference>
<dbReference type="InterPro" id="IPR029069">
    <property type="entry name" value="HotDog_dom_sf"/>
</dbReference>
<dbReference type="InterPro" id="IPR054357">
    <property type="entry name" value="MFE-2_N"/>
</dbReference>
<evidence type="ECO:0000313" key="3">
    <source>
        <dbReference type="EMBL" id="MDO7842095.1"/>
    </source>
</evidence>
<evidence type="ECO:0000313" key="4">
    <source>
        <dbReference type="Proteomes" id="UP001176468"/>
    </source>
</evidence>
<dbReference type="EMBL" id="JAUQSZ010000004">
    <property type="protein sequence ID" value="MDO7842095.1"/>
    <property type="molecule type" value="Genomic_DNA"/>
</dbReference>
<gene>
    <name evidence="3" type="ORF">Q5H94_07145</name>
</gene>
<accession>A0ABT8ZWZ2</accession>
<comment type="caution">
    <text evidence="3">The sequence shown here is derived from an EMBL/GenBank/DDBJ whole genome shotgun (WGS) entry which is preliminary data.</text>
</comment>